<evidence type="ECO:0000313" key="8">
    <source>
        <dbReference type="EMBL" id="PZA11590.1"/>
    </source>
</evidence>
<dbReference type="OrthoDB" id="2450120at2"/>
<protein>
    <submittedName>
        <fullName evidence="8">Acyl-CoA dehydrogenase</fullName>
    </submittedName>
</protein>
<dbReference type="SUPFAM" id="SSF47203">
    <property type="entry name" value="Acyl-CoA dehydrogenase C-terminal domain-like"/>
    <property type="match status" value="1"/>
</dbReference>
<dbReference type="InterPro" id="IPR036250">
    <property type="entry name" value="AcylCo_DH-like_C"/>
</dbReference>
<dbReference type="SUPFAM" id="SSF56645">
    <property type="entry name" value="Acyl-CoA dehydrogenase NM domain-like"/>
    <property type="match status" value="1"/>
</dbReference>
<comment type="cofactor">
    <cofactor evidence="1">
        <name>FAD</name>
        <dbReference type="ChEBI" id="CHEBI:57692"/>
    </cofactor>
</comment>
<keyword evidence="5" id="KW-0560">Oxidoreductase</keyword>
<dbReference type="GO" id="GO:0003995">
    <property type="term" value="F:acyl-CoA dehydrogenase activity"/>
    <property type="evidence" value="ECO:0007669"/>
    <property type="project" value="TreeGrafter"/>
</dbReference>
<dbReference type="Proteomes" id="UP000248134">
    <property type="component" value="Unassembled WGS sequence"/>
</dbReference>
<sequence>MTETDNIVVETAEKIFADLADAQTINADKAETWKAPLWQALSESGLPLSWVPGEFGGAGASLAEGFGVLNAAGRAGLAVPLAETMLAGWLLAQGKIAVPDGAMTIAPAHPKDRIALDADGKLSGRARSVPFAQSVQHIAVLAQSAAGTTIALVAASACRIDKGLGVGGDASDVVTFDKVAPITTAPAPQGLDQTAVMLMGAVVRSLQIAGALETLLDRSVTYANERVAFEKKIGKFQAVQHNLAKLAGETSAALAAATSAADAISNAEGFDDAVFLEATAAKIRCAEAAEKGAAIAHQVHGAIGFTAEHVLHRYSLRALAWRDDFGNESHWAVELGRKVAARGADDLWPLVASR</sequence>
<evidence type="ECO:0000256" key="1">
    <source>
        <dbReference type="ARBA" id="ARBA00001974"/>
    </source>
</evidence>
<accession>A0A323UJ09</accession>
<proteinExistence type="inferred from homology"/>
<dbReference type="AlphaFoldDB" id="A0A323UJ09"/>
<organism evidence="8 9">
    <name type="scientific">Rhodopseudomonas palustris</name>
    <dbReference type="NCBI Taxonomy" id="1076"/>
    <lineage>
        <taxon>Bacteria</taxon>
        <taxon>Pseudomonadati</taxon>
        <taxon>Pseudomonadota</taxon>
        <taxon>Alphaproteobacteria</taxon>
        <taxon>Hyphomicrobiales</taxon>
        <taxon>Nitrobacteraceae</taxon>
        <taxon>Rhodopseudomonas</taxon>
    </lineage>
</organism>
<dbReference type="GO" id="GO:0050660">
    <property type="term" value="F:flavin adenine dinucleotide binding"/>
    <property type="evidence" value="ECO:0007669"/>
    <property type="project" value="InterPro"/>
</dbReference>
<dbReference type="PANTHER" id="PTHR43884:SF20">
    <property type="entry name" value="ACYL-COA DEHYDROGENASE FADE28"/>
    <property type="match status" value="1"/>
</dbReference>
<dbReference type="RefSeq" id="WP_110787677.1">
    <property type="nucleotide sequence ID" value="NZ_QKQS01000023.1"/>
</dbReference>
<evidence type="ECO:0000313" key="9">
    <source>
        <dbReference type="Proteomes" id="UP000248134"/>
    </source>
</evidence>
<dbReference type="Gene3D" id="1.20.140.10">
    <property type="entry name" value="Butyryl-CoA Dehydrogenase, subunit A, domain 3"/>
    <property type="match status" value="1"/>
</dbReference>
<dbReference type="Pfam" id="PF02771">
    <property type="entry name" value="Acyl-CoA_dh_N"/>
    <property type="match status" value="1"/>
</dbReference>
<name>A0A323UJ09_RHOPL</name>
<dbReference type="InterPro" id="IPR009100">
    <property type="entry name" value="AcylCoA_DH/oxidase_NM_dom_sf"/>
</dbReference>
<evidence type="ECO:0000259" key="7">
    <source>
        <dbReference type="Pfam" id="PF02771"/>
    </source>
</evidence>
<dbReference type="Pfam" id="PF00441">
    <property type="entry name" value="Acyl-CoA_dh_1"/>
    <property type="match status" value="1"/>
</dbReference>
<gene>
    <name evidence="8" type="ORF">DNX69_17365</name>
</gene>
<dbReference type="InterPro" id="IPR013786">
    <property type="entry name" value="AcylCoA_DH/ox_N"/>
</dbReference>
<dbReference type="PANTHER" id="PTHR43884">
    <property type="entry name" value="ACYL-COA DEHYDROGENASE"/>
    <property type="match status" value="1"/>
</dbReference>
<evidence type="ECO:0000256" key="4">
    <source>
        <dbReference type="ARBA" id="ARBA00022827"/>
    </source>
</evidence>
<evidence type="ECO:0000259" key="6">
    <source>
        <dbReference type="Pfam" id="PF00441"/>
    </source>
</evidence>
<dbReference type="InterPro" id="IPR037069">
    <property type="entry name" value="AcylCoA_DH/ox_N_sf"/>
</dbReference>
<keyword evidence="4" id="KW-0274">FAD</keyword>
<dbReference type="EMBL" id="QKQS01000023">
    <property type="protein sequence ID" value="PZA11590.1"/>
    <property type="molecule type" value="Genomic_DNA"/>
</dbReference>
<reference evidence="8 9" key="1">
    <citation type="submission" date="2018-06" db="EMBL/GenBank/DDBJ databases">
        <title>Draft Whole-Genome Sequence of the purple photosynthetic bacterium Rhodospeudomonas palustris XCP.</title>
        <authorList>
            <person name="Rayyan A."/>
            <person name="Meyer T.E."/>
            <person name="Kyndt J.A."/>
        </authorList>
    </citation>
    <scope>NUCLEOTIDE SEQUENCE [LARGE SCALE GENOMIC DNA]</scope>
    <source>
        <strain evidence="8 9">XCP</strain>
    </source>
</reference>
<comment type="similarity">
    <text evidence="2">Belongs to the acyl-CoA dehydrogenase family.</text>
</comment>
<evidence type="ECO:0000256" key="5">
    <source>
        <dbReference type="ARBA" id="ARBA00023002"/>
    </source>
</evidence>
<evidence type="ECO:0000256" key="2">
    <source>
        <dbReference type="ARBA" id="ARBA00009347"/>
    </source>
</evidence>
<feature type="domain" description="Acyl-CoA dehydrogenase/oxidase C-terminal" evidence="6">
    <location>
        <begin position="199"/>
        <end position="320"/>
    </location>
</feature>
<dbReference type="InterPro" id="IPR009075">
    <property type="entry name" value="AcylCo_DH/oxidase_C"/>
</dbReference>
<evidence type="ECO:0000256" key="3">
    <source>
        <dbReference type="ARBA" id="ARBA00022630"/>
    </source>
</evidence>
<feature type="domain" description="Acyl-CoA dehydrogenase/oxidase N-terminal" evidence="7">
    <location>
        <begin position="2"/>
        <end position="92"/>
    </location>
</feature>
<keyword evidence="3" id="KW-0285">Flavoprotein</keyword>
<dbReference type="Gene3D" id="1.10.540.10">
    <property type="entry name" value="Acyl-CoA dehydrogenase/oxidase, N-terminal domain"/>
    <property type="match status" value="1"/>
</dbReference>
<comment type="caution">
    <text evidence="8">The sequence shown here is derived from an EMBL/GenBank/DDBJ whole genome shotgun (WGS) entry which is preliminary data.</text>
</comment>